<dbReference type="Pfam" id="PF04143">
    <property type="entry name" value="Sulf_transp"/>
    <property type="match status" value="1"/>
</dbReference>
<dbReference type="AlphaFoldDB" id="A0A0C2ZKM9"/>
<dbReference type="Proteomes" id="UP000053989">
    <property type="component" value="Unassembled WGS sequence"/>
</dbReference>
<evidence type="ECO:0000256" key="1">
    <source>
        <dbReference type="ARBA" id="ARBA00004429"/>
    </source>
</evidence>
<feature type="transmembrane region" description="Helical" evidence="8">
    <location>
        <begin position="133"/>
        <end position="153"/>
    </location>
</feature>
<evidence type="ECO:0000256" key="8">
    <source>
        <dbReference type="SAM" id="Phobius"/>
    </source>
</evidence>
<feature type="transmembrane region" description="Helical" evidence="8">
    <location>
        <begin position="56"/>
        <end position="75"/>
    </location>
</feature>
<keyword evidence="6 8" id="KW-1133">Transmembrane helix</keyword>
<dbReference type="Pfam" id="PF20398">
    <property type="entry name" value="DUF6691"/>
    <property type="match status" value="1"/>
</dbReference>
<sequence>MVPMPVSHPKPLQASLAGVGLSLSLHSLLVLNGSVLGVSGLLHSRLESSGPLVPSTGYIGTILAGFLVGVGTRLANGCTSGHMIAGLSRFSRRSFVATMSFFSTAVIVTQFYHRGSLPLTADADWSLGDRSCHVYALTAVLVPLLMAILRLPNRVLEMTHSNKSSLRLGAFKSSLRPLACLLTSFAFGISLSLGSMVDPQRVLAFLVLPFSRAFDPTLAFLAGSALPLSVLLYRYGRPHRPCFGGKWATPSNTKIDARLVGGSVLFGVGWGICGMCPGPALVNFGHALYTGENISVGASWLLSMIFGGFAADRCF</sequence>
<organism evidence="9 10">
    <name type="scientific">Scleroderma citrinum Foug A</name>
    <dbReference type="NCBI Taxonomy" id="1036808"/>
    <lineage>
        <taxon>Eukaryota</taxon>
        <taxon>Fungi</taxon>
        <taxon>Dikarya</taxon>
        <taxon>Basidiomycota</taxon>
        <taxon>Agaricomycotina</taxon>
        <taxon>Agaricomycetes</taxon>
        <taxon>Agaricomycetidae</taxon>
        <taxon>Boletales</taxon>
        <taxon>Sclerodermatineae</taxon>
        <taxon>Sclerodermataceae</taxon>
        <taxon>Scleroderma</taxon>
    </lineage>
</organism>
<evidence type="ECO:0000313" key="10">
    <source>
        <dbReference type="Proteomes" id="UP000053989"/>
    </source>
</evidence>
<feature type="transmembrane region" description="Helical" evidence="8">
    <location>
        <begin position="12"/>
        <end position="36"/>
    </location>
</feature>
<gene>
    <name evidence="9" type="ORF">SCLCIDRAFT_846943</name>
</gene>
<dbReference type="InterPro" id="IPR046513">
    <property type="entry name" value="DUF6691"/>
</dbReference>
<evidence type="ECO:0000256" key="2">
    <source>
        <dbReference type="ARBA" id="ARBA00022448"/>
    </source>
</evidence>
<reference evidence="10" key="2">
    <citation type="submission" date="2015-01" db="EMBL/GenBank/DDBJ databases">
        <title>Evolutionary Origins and Diversification of the Mycorrhizal Mutualists.</title>
        <authorList>
            <consortium name="DOE Joint Genome Institute"/>
            <consortium name="Mycorrhizal Genomics Consortium"/>
            <person name="Kohler A."/>
            <person name="Kuo A."/>
            <person name="Nagy L.G."/>
            <person name="Floudas D."/>
            <person name="Copeland A."/>
            <person name="Barry K.W."/>
            <person name="Cichocki N."/>
            <person name="Veneault-Fourrey C."/>
            <person name="LaButti K."/>
            <person name="Lindquist E.A."/>
            <person name="Lipzen A."/>
            <person name="Lundell T."/>
            <person name="Morin E."/>
            <person name="Murat C."/>
            <person name="Riley R."/>
            <person name="Ohm R."/>
            <person name="Sun H."/>
            <person name="Tunlid A."/>
            <person name="Henrissat B."/>
            <person name="Grigoriev I.V."/>
            <person name="Hibbett D.S."/>
            <person name="Martin F."/>
        </authorList>
    </citation>
    <scope>NUCLEOTIDE SEQUENCE [LARGE SCALE GENOMIC DNA]</scope>
    <source>
        <strain evidence="10">Foug A</strain>
    </source>
</reference>
<dbReference type="OrthoDB" id="10254418at2759"/>
<evidence type="ECO:0000256" key="3">
    <source>
        <dbReference type="ARBA" id="ARBA00022475"/>
    </source>
</evidence>
<proteinExistence type="predicted"/>
<evidence type="ECO:0000256" key="5">
    <source>
        <dbReference type="ARBA" id="ARBA00022692"/>
    </source>
</evidence>
<name>A0A0C2ZKM9_9AGAM</name>
<dbReference type="InParanoid" id="A0A0C2ZKM9"/>
<comment type="subcellular location">
    <subcellularLocation>
        <location evidence="1">Cell inner membrane</location>
        <topology evidence="1">Multi-pass membrane protein</topology>
    </subcellularLocation>
</comment>
<keyword evidence="4" id="KW-0997">Cell inner membrane</keyword>
<dbReference type="EMBL" id="KN822045">
    <property type="protein sequence ID" value="KIM62123.1"/>
    <property type="molecule type" value="Genomic_DNA"/>
</dbReference>
<evidence type="ECO:0000256" key="6">
    <source>
        <dbReference type="ARBA" id="ARBA00022989"/>
    </source>
</evidence>
<protein>
    <submittedName>
        <fullName evidence="9">Uncharacterized protein</fullName>
    </submittedName>
</protein>
<reference evidence="9 10" key="1">
    <citation type="submission" date="2014-04" db="EMBL/GenBank/DDBJ databases">
        <authorList>
            <consortium name="DOE Joint Genome Institute"/>
            <person name="Kuo A."/>
            <person name="Kohler A."/>
            <person name="Nagy L.G."/>
            <person name="Floudas D."/>
            <person name="Copeland A."/>
            <person name="Barry K.W."/>
            <person name="Cichocki N."/>
            <person name="Veneault-Fourrey C."/>
            <person name="LaButti K."/>
            <person name="Lindquist E.A."/>
            <person name="Lipzen A."/>
            <person name="Lundell T."/>
            <person name="Morin E."/>
            <person name="Murat C."/>
            <person name="Sun H."/>
            <person name="Tunlid A."/>
            <person name="Henrissat B."/>
            <person name="Grigoriev I.V."/>
            <person name="Hibbett D.S."/>
            <person name="Martin F."/>
            <person name="Nordberg H.P."/>
            <person name="Cantor M.N."/>
            <person name="Hua S.X."/>
        </authorList>
    </citation>
    <scope>NUCLEOTIDE SEQUENCE [LARGE SCALE GENOMIC DNA]</scope>
    <source>
        <strain evidence="9 10">Foug A</strain>
    </source>
</reference>
<keyword evidence="7 8" id="KW-0472">Membrane</keyword>
<feature type="transmembrane region" description="Helical" evidence="8">
    <location>
        <begin position="294"/>
        <end position="311"/>
    </location>
</feature>
<evidence type="ECO:0000313" key="9">
    <source>
        <dbReference type="EMBL" id="KIM62123.1"/>
    </source>
</evidence>
<dbReference type="InterPro" id="IPR007272">
    <property type="entry name" value="Sulf_transp_TsuA/YedE"/>
</dbReference>
<evidence type="ECO:0000256" key="4">
    <source>
        <dbReference type="ARBA" id="ARBA00022519"/>
    </source>
</evidence>
<dbReference type="PANTHER" id="PTHR30574">
    <property type="entry name" value="INNER MEMBRANE PROTEIN YEDE"/>
    <property type="match status" value="1"/>
</dbReference>
<feature type="transmembrane region" description="Helical" evidence="8">
    <location>
        <begin position="174"/>
        <end position="197"/>
    </location>
</feature>
<dbReference type="GO" id="GO:0005886">
    <property type="term" value="C:plasma membrane"/>
    <property type="evidence" value="ECO:0007669"/>
    <property type="project" value="UniProtKB-SubCell"/>
</dbReference>
<keyword evidence="2" id="KW-0813">Transport</keyword>
<dbReference type="HOGENOM" id="CLU_037802_1_0_1"/>
<keyword evidence="5 8" id="KW-0812">Transmembrane</keyword>
<accession>A0A0C2ZKM9</accession>
<keyword evidence="10" id="KW-1185">Reference proteome</keyword>
<dbReference type="PANTHER" id="PTHR30574:SF1">
    <property type="entry name" value="SULPHUR TRANSPORT DOMAIN-CONTAINING PROTEIN"/>
    <property type="match status" value="1"/>
</dbReference>
<evidence type="ECO:0000256" key="7">
    <source>
        <dbReference type="ARBA" id="ARBA00023136"/>
    </source>
</evidence>
<dbReference type="STRING" id="1036808.A0A0C2ZKM9"/>
<feature type="transmembrane region" description="Helical" evidence="8">
    <location>
        <begin position="217"/>
        <end position="236"/>
    </location>
</feature>
<feature type="transmembrane region" description="Helical" evidence="8">
    <location>
        <begin position="257"/>
        <end position="282"/>
    </location>
</feature>
<feature type="transmembrane region" description="Helical" evidence="8">
    <location>
        <begin position="95"/>
        <end position="113"/>
    </location>
</feature>
<keyword evidence="3" id="KW-1003">Cell membrane</keyword>